<keyword evidence="1" id="KW-0472">Membrane</keyword>
<dbReference type="RefSeq" id="WP_015286937.1">
    <property type="nucleotide sequence ID" value="NZ_CP103987.1"/>
</dbReference>
<feature type="transmembrane region" description="Helical" evidence="1">
    <location>
        <begin position="94"/>
        <end position="118"/>
    </location>
</feature>
<reference evidence="3 5" key="2">
    <citation type="submission" date="2023-12" db="EMBL/GenBank/DDBJ databases">
        <title>Hybrid Genome Assemblies of Mycoplasma cynos and Mycoplasma felis isolated from Dogs and Cats with Infectious Respiratory Disease.</title>
        <authorList>
            <person name="Framst I."/>
            <person name="Cai H."/>
            <person name="Ramesh P."/>
            <person name="Maboni G."/>
        </authorList>
    </citation>
    <scope>NUCLEOTIDE SEQUENCE [LARGE SCALE GENOMIC DNA]</scope>
    <source>
        <strain evidence="3 5">30510</strain>
    </source>
</reference>
<name>A0A449AHH1_9BACT</name>
<keyword evidence="1" id="KW-0812">Transmembrane</keyword>
<dbReference type="EMBL" id="CP141046">
    <property type="protein sequence ID" value="WQQ20054.1"/>
    <property type="molecule type" value="Genomic_DNA"/>
</dbReference>
<feature type="transmembrane region" description="Helical" evidence="1">
    <location>
        <begin position="124"/>
        <end position="152"/>
    </location>
</feature>
<evidence type="ECO:0000313" key="4">
    <source>
        <dbReference type="Proteomes" id="UP000289506"/>
    </source>
</evidence>
<dbReference type="Proteomes" id="UP001327314">
    <property type="component" value="Chromosome"/>
</dbReference>
<organism evidence="2 4">
    <name type="scientific">Mycoplasmopsis cynos</name>
    <dbReference type="NCBI Taxonomy" id="171284"/>
    <lineage>
        <taxon>Bacteria</taxon>
        <taxon>Bacillati</taxon>
        <taxon>Mycoplasmatota</taxon>
        <taxon>Mycoplasmoidales</taxon>
        <taxon>Metamycoplasmataceae</taxon>
        <taxon>Mycoplasmopsis</taxon>
    </lineage>
</organism>
<dbReference type="AlphaFoldDB" id="A0A449AHH1"/>
<geneLocation type="plasmid" evidence="2 4">
    <name>13</name>
</geneLocation>
<evidence type="ECO:0000313" key="2">
    <source>
        <dbReference type="EMBL" id="VEU64409.1"/>
    </source>
</evidence>
<protein>
    <submittedName>
        <fullName evidence="2">Uncharacterized protein</fullName>
    </submittedName>
</protein>
<accession>A0A449AHH1</accession>
<feature type="transmembrane region" description="Helical" evidence="1">
    <location>
        <begin position="68"/>
        <end position="87"/>
    </location>
</feature>
<feature type="transmembrane region" description="Helical" evidence="1">
    <location>
        <begin position="12"/>
        <end position="33"/>
    </location>
</feature>
<dbReference type="Proteomes" id="UP000289506">
    <property type="component" value="Plasmid 13"/>
</dbReference>
<evidence type="ECO:0000313" key="5">
    <source>
        <dbReference type="Proteomes" id="UP001327314"/>
    </source>
</evidence>
<keyword evidence="1" id="KW-1133">Transmembrane helix</keyword>
<dbReference type="OMA" id="LARRMHH"/>
<dbReference type="GeneID" id="74931705"/>
<dbReference type="EMBL" id="LR214986">
    <property type="protein sequence ID" value="VEU64409.1"/>
    <property type="molecule type" value="Genomic_DNA"/>
</dbReference>
<evidence type="ECO:0000256" key="1">
    <source>
        <dbReference type="SAM" id="Phobius"/>
    </source>
</evidence>
<sequence>MIKYKENISKTSFYIFIAQIALLTLALFVWIMIPFGLGIRSEEFLKITKNLSNEQINKLGYEITTKTVLSYIANTLVILFFVGYLLILRNKLKYGYFFIISWIVIFITIAFVPFYGGIKYHPNIQIIFGGIISTISITIILHLVLILFNFYIKRKFHYYEFYKIHKERGK</sequence>
<gene>
    <name evidence="2" type="ORF">NCTC10142_00149</name>
    <name evidence="3" type="ORF">RRG46_00655</name>
</gene>
<keyword evidence="2" id="KW-0614">Plasmid</keyword>
<proteinExistence type="predicted"/>
<reference evidence="2 4" key="1">
    <citation type="submission" date="2019-01" db="EMBL/GenBank/DDBJ databases">
        <authorList>
            <consortium name="Pathogen Informatics"/>
        </authorList>
    </citation>
    <scope>NUCLEOTIDE SEQUENCE [LARGE SCALE GENOMIC DNA]</scope>
    <source>
        <strain evidence="2 4">NCTC10142</strain>
        <plasmid evidence="4">13</plasmid>
    </source>
</reference>
<evidence type="ECO:0000313" key="3">
    <source>
        <dbReference type="EMBL" id="WQQ20054.1"/>
    </source>
</evidence>